<dbReference type="SUPFAM" id="SSF52540">
    <property type="entry name" value="P-loop containing nucleoside triphosphate hydrolases"/>
    <property type="match status" value="1"/>
</dbReference>
<dbReference type="InterPro" id="IPR027417">
    <property type="entry name" value="P-loop_NTPase"/>
</dbReference>
<evidence type="ECO:0000313" key="1">
    <source>
        <dbReference type="EMBL" id="CAA9463353.1"/>
    </source>
</evidence>
<protein>
    <recommendedName>
        <fullName evidence="2">Sulfotransferase domain-containing protein</fullName>
    </recommendedName>
</protein>
<gene>
    <name evidence="1" type="ORF">AVDCRST_MAG58-2989</name>
</gene>
<accession>A0A6J4RBY2</accession>
<sequence length="241" mass="27395">MTKGDAREWARRFVGRHPFLFYNFYRLRPGYRDLLVDRRTQIVIEGFPRSGNTFAVVAFEQAQRESVRVAHHLHMPAQVIRAARWGIPTLLLARKPTDAALSWVIREPGVPIRQALKHYVSFYEKAAEYRDALVVGFFEEVTRDYGTVLERVNAKFGTGFSSFVHSEDNVNCVFDRIEEVHRAMHGGRLDEKVIAHPSSVKAGLKDALKKELEAPEVRELTARAEAVYDSFGPVEGRGGVL</sequence>
<organism evidence="1">
    <name type="scientific">uncultured Rubrobacteraceae bacterium</name>
    <dbReference type="NCBI Taxonomy" id="349277"/>
    <lineage>
        <taxon>Bacteria</taxon>
        <taxon>Bacillati</taxon>
        <taxon>Actinomycetota</taxon>
        <taxon>Rubrobacteria</taxon>
        <taxon>Rubrobacterales</taxon>
        <taxon>Rubrobacteraceae</taxon>
        <taxon>environmental samples</taxon>
    </lineage>
</organism>
<dbReference type="AlphaFoldDB" id="A0A6J4RBY2"/>
<proteinExistence type="predicted"/>
<evidence type="ECO:0008006" key="2">
    <source>
        <dbReference type="Google" id="ProtNLM"/>
    </source>
</evidence>
<reference evidence="1" key="1">
    <citation type="submission" date="2020-02" db="EMBL/GenBank/DDBJ databases">
        <authorList>
            <person name="Meier V. D."/>
        </authorList>
    </citation>
    <scope>NUCLEOTIDE SEQUENCE</scope>
    <source>
        <strain evidence="1">AVDCRST_MAG58</strain>
    </source>
</reference>
<name>A0A6J4RBY2_9ACTN</name>
<dbReference type="EMBL" id="CADCVF010000062">
    <property type="protein sequence ID" value="CAA9463353.1"/>
    <property type="molecule type" value="Genomic_DNA"/>
</dbReference>